<dbReference type="OrthoDB" id="3780765at2759"/>
<feature type="non-terminal residue" evidence="2">
    <location>
        <position position="75"/>
    </location>
</feature>
<evidence type="ECO:0000313" key="3">
    <source>
        <dbReference type="Proteomes" id="UP000246991"/>
    </source>
</evidence>
<dbReference type="AlphaFoldDB" id="A0A317SJK4"/>
<dbReference type="STRING" id="42249.A0A317SJK4"/>
<dbReference type="Proteomes" id="UP000246991">
    <property type="component" value="Unassembled WGS sequence"/>
</dbReference>
<keyword evidence="3" id="KW-1185">Reference proteome</keyword>
<evidence type="ECO:0008006" key="4">
    <source>
        <dbReference type="Google" id="ProtNLM"/>
    </source>
</evidence>
<organism evidence="2 3">
    <name type="scientific">Tuber magnatum</name>
    <name type="common">white Piedmont truffle</name>
    <dbReference type="NCBI Taxonomy" id="42249"/>
    <lineage>
        <taxon>Eukaryota</taxon>
        <taxon>Fungi</taxon>
        <taxon>Dikarya</taxon>
        <taxon>Ascomycota</taxon>
        <taxon>Pezizomycotina</taxon>
        <taxon>Pezizomycetes</taxon>
        <taxon>Pezizales</taxon>
        <taxon>Tuberaceae</taxon>
        <taxon>Tuber</taxon>
    </lineage>
</organism>
<name>A0A317SJK4_9PEZI</name>
<protein>
    <recommendedName>
        <fullName evidence="4">HTH CENPB-type domain-containing protein</fullName>
    </recommendedName>
</protein>
<gene>
    <name evidence="2" type="ORF">C7212DRAFT_29442</name>
</gene>
<proteinExistence type="predicted"/>
<dbReference type="EMBL" id="PYWC01000074">
    <property type="protein sequence ID" value="PWW73740.1"/>
    <property type="molecule type" value="Genomic_DNA"/>
</dbReference>
<evidence type="ECO:0000256" key="1">
    <source>
        <dbReference type="SAM" id="MobiDB-lite"/>
    </source>
</evidence>
<feature type="region of interest" description="Disordered" evidence="1">
    <location>
        <begin position="1"/>
        <end position="23"/>
    </location>
</feature>
<reference evidence="2 3" key="1">
    <citation type="submission" date="2018-03" db="EMBL/GenBank/DDBJ databases">
        <title>Genomes of Pezizomycetes fungi and the evolution of truffles.</title>
        <authorList>
            <person name="Murat C."/>
            <person name="Payen T."/>
            <person name="Noel B."/>
            <person name="Kuo A."/>
            <person name="Martin F.M."/>
        </authorList>
    </citation>
    <scope>NUCLEOTIDE SEQUENCE [LARGE SCALE GENOMIC DNA]</scope>
    <source>
        <strain evidence="2">091103-1</strain>
    </source>
</reference>
<comment type="caution">
    <text evidence="2">The sequence shown here is derived from an EMBL/GenBank/DDBJ whole genome shotgun (WGS) entry which is preliminary data.</text>
</comment>
<evidence type="ECO:0000313" key="2">
    <source>
        <dbReference type="EMBL" id="PWW73740.1"/>
    </source>
</evidence>
<sequence>YGISRTTLQSRQAGRSSAQTGHHYQQRLSLEQERILCDWILELEVCGYAPSHSQPCEMATCVLVSSGDLVPLGKN</sequence>
<accession>A0A317SJK4</accession>
<feature type="non-terminal residue" evidence="2">
    <location>
        <position position="1"/>
    </location>
</feature>